<dbReference type="KEGG" id="pcx:LPB68_18950"/>
<gene>
    <name evidence="1" type="ORF">PNBC_05790</name>
</gene>
<dbReference type="PANTHER" id="PTHR36932:SF1">
    <property type="entry name" value="CAPSULAR POLYSACCHARIDE BIOSYNTHESIS PROTEIN"/>
    <property type="match status" value="1"/>
</dbReference>
<dbReference type="STRING" id="1763538.LPB68_18950"/>
<keyword evidence="2" id="KW-1185">Reference proteome</keyword>
<dbReference type="EMBL" id="LSFN01000005">
    <property type="protein sequence ID" value="OAB76908.1"/>
    <property type="molecule type" value="Genomic_DNA"/>
</dbReference>
<name>A0A167FUD7_9BACL</name>
<dbReference type="RefSeq" id="WP_068656077.1">
    <property type="nucleotide sequence ID" value="NZ_CP017770.1"/>
</dbReference>
<organism evidence="1 2">
    <name type="scientific">Paenibacillus crassostreae</name>
    <dbReference type="NCBI Taxonomy" id="1763538"/>
    <lineage>
        <taxon>Bacteria</taxon>
        <taxon>Bacillati</taxon>
        <taxon>Bacillota</taxon>
        <taxon>Bacilli</taxon>
        <taxon>Bacillales</taxon>
        <taxon>Paenibacillaceae</taxon>
        <taxon>Paenibacillus</taxon>
    </lineage>
</organism>
<dbReference type="InterPro" id="IPR053158">
    <property type="entry name" value="CapK_Type1_Caps_Biosynth"/>
</dbReference>
<dbReference type="SUPFAM" id="SSF56801">
    <property type="entry name" value="Acetyl-CoA synthetase-like"/>
    <property type="match status" value="1"/>
</dbReference>
<proteinExistence type="predicted"/>
<dbReference type="Proteomes" id="UP000077134">
    <property type="component" value="Unassembled WGS sequence"/>
</dbReference>
<dbReference type="InterPro" id="IPR042099">
    <property type="entry name" value="ANL_N_sf"/>
</dbReference>
<evidence type="ECO:0008006" key="3">
    <source>
        <dbReference type="Google" id="ProtNLM"/>
    </source>
</evidence>
<evidence type="ECO:0000313" key="1">
    <source>
        <dbReference type="EMBL" id="OAB76908.1"/>
    </source>
</evidence>
<comment type="caution">
    <text evidence="1">The sequence shown here is derived from an EMBL/GenBank/DDBJ whole genome shotgun (WGS) entry which is preliminary data.</text>
</comment>
<dbReference type="Gene3D" id="3.40.50.12780">
    <property type="entry name" value="N-terminal domain of ligase-like"/>
    <property type="match status" value="1"/>
</dbReference>
<accession>A0A167FUD7</accession>
<protein>
    <recommendedName>
        <fullName evidence="3">CoF synthetase</fullName>
    </recommendedName>
</protein>
<dbReference type="PANTHER" id="PTHR36932">
    <property type="entry name" value="CAPSULAR POLYSACCHARIDE BIOSYNTHESIS PROTEIN"/>
    <property type="match status" value="1"/>
</dbReference>
<dbReference type="AlphaFoldDB" id="A0A167FUD7"/>
<evidence type="ECO:0000313" key="2">
    <source>
        <dbReference type="Proteomes" id="UP000077134"/>
    </source>
</evidence>
<sequence>MNQSKGVAEPSYFPYRYSNVGRDFYEWLEKLEGLRDMDYEQIREAQFRSFASIVKLAYEHTIFYHQLYDEHGFHPNHLKDLSDIQRIPKITKAMVKESGLGILVSKYNPKMLSVSSTSGSTGNSLMVYSNRRIEEREWATTCYLWSSVGYRPGDGRVEFMGYFPGGAEYTNDLYHRVLRINVSKITITNIRKIWNLIHELGYEFIHGYPSSLSLVSKLVLENNMVNQYHPKAILLVSENIYEHQYHTITSAFPHTKLHALYGQSERTVMAAWTDDSLAYSFVPNYGYVEIDDCTNEMIGTSFINVVMPLIRYELMDISSGIIPSSSHSNYLFPTIPSIDGRVGEIMYKPNGDMVSSALIATTIRGTQSISAYKLIQHQPNKIDILVETFQSKEQVMDELKLVIEKLKSIFTESMMFKVHIVDYIPREVSGKLKTVEVANHVMYSLRRNGE</sequence>
<reference evidence="1 2" key="1">
    <citation type="submission" date="2016-02" db="EMBL/GenBank/DDBJ databases">
        <title>Paenibacillus sp. LPB0068, isolated from Crassostrea gigas.</title>
        <authorList>
            <person name="Shin S.-K."/>
            <person name="Yi H."/>
        </authorList>
    </citation>
    <scope>NUCLEOTIDE SEQUENCE [LARGE SCALE GENOMIC DNA]</scope>
    <source>
        <strain evidence="1 2">LPB0068</strain>
    </source>
</reference>
<dbReference type="OrthoDB" id="580775at2"/>